<dbReference type="EMBL" id="JACIJD010000004">
    <property type="protein sequence ID" value="MBB5693059.1"/>
    <property type="molecule type" value="Genomic_DNA"/>
</dbReference>
<gene>
    <name evidence="2" type="ORF">FHS87_001085</name>
</gene>
<name>A0A840Y2P0_9PROT</name>
<dbReference type="InterPro" id="IPR052534">
    <property type="entry name" value="Extracell_DNA_Util/SecSys_Comp"/>
</dbReference>
<comment type="caution">
    <text evidence="2">The sequence shown here is derived from an EMBL/GenBank/DDBJ whole genome shotgun (WGS) entry which is preliminary data.</text>
</comment>
<dbReference type="AlphaFoldDB" id="A0A840Y2P0"/>
<keyword evidence="3" id="KW-1185">Reference proteome</keyword>
<evidence type="ECO:0000313" key="2">
    <source>
        <dbReference type="EMBL" id="MBB5693059.1"/>
    </source>
</evidence>
<dbReference type="Proteomes" id="UP000580654">
    <property type="component" value="Unassembled WGS sequence"/>
</dbReference>
<reference evidence="2 3" key="1">
    <citation type="submission" date="2020-08" db="EMBL/GenBank/DDBJ databases">
        <title>Genomic Encyclopedia of Type Strains, Phase IV (KMG-IV): sequencing the most valuable type-strain genomes for metagenomic binning, comparative biology and taxonomic classification.</title>
        <authorList>
            <person name="Goeker M."/>
        </authorList>
    </citation>
    <scope>NUCLEOTIDE SEQUENCE [LARGE SCALE GENOMIC DNA]</scope>
    <source>
        <strain evidence="2 3">DSM 25622</strain>
    </source>
</reference>
<evidence type="ECO:0000256" key="1">
    <source>
        <dbReference type="SAM" id="Coils"/>
    </source>
</evidence>
<feature type="coiled-coil region" evidence="1">
    <location>
        <begin position="215"/>
        <end position="242"/>
    </location>
</feature>
<dbReference type="RefSeq" id="WP_184514698.1">
    <property type="nucleotide sequence ID" value="NZ_JACIJD010000004.1"/>
</dbReference>
<dbReference type="PANTHER" id="PTHR40278">
    <property type="entry name" value="DNA UTILIZATION PROTEIN HOFN"/>
    <property type="match status" value="1"/>
</dbReference>
<sequence>MTAVATLLSVGNGGSGFLRWWREELSGMLPRSLRPGGPGLVLDLREGRPVLARSGRRGLRPLASFPPAEGGEGRRARRLLATAERVAVVVPSSWILRRVVQLPAAAEARLEAVLGFEVEQHVPFPADEVLMASRILRRLPEVQRIEVEVAVLPRGLVSPLAAGLRALAGTAGLVAMPDPRADWPRIPLNPLAPPGRRWRRHLETALLGLCLLSSLEMARAGLQEHERAVAAVEARAAAARRVAERVLALEADTAGLRARLAAAAQLRGGRPASVAIVEELAGILPDDVWLSELRLTGDQLTVSGFATRSDALLETLDASAIFSEVRFAAPVTRAQREAADRFRIGLRVVPPAEAPKPQQREPAG</sequence>
<dbReference type="InterPro" id="IPR007813">
    <property type="entry name" value="PilN"/>
</dbReference>
<evidence type="ECO:0000313" key="3">
    <source>
        <dbReference type="Proteomes" id="UP000580654"/>
    </source>
</evidence>
<protein>
    <submittedName>
        <fullName evidence="2">Tfp pilus assembly protein PilN</fullName>
    </submittedName>
</protein>
<dbReference type="PANTHER" id="PTHR40278:SF1">
    <property type="entry name" value="DNA UTILIZATION PROTEIN HOFN"/>
    <property type="match status" value="1"/>
</dbReference>
<accession>A0A840Y2P0</accession>
<keyword evidence="1" id="KW-0175">Coiled coil</keyword>
<organism evidence="2 3">
    <name type="scientific">Muricoccus pecuniae</name>
    <dbReference type="NCBI Taxonomy" id="693023"/>
    <lineage>
        <taxon>Bacteria</taxon>
        <taxon>Pseudomonadati</taxon>
        <taxon>Pseudomonadota</taxon>
        <taxon>Alphaproteobacteria</taxon>
        <taxon>Acetobacterales</taxon>
        <taxon>Roseomonadaceae</taxon>
        <taxon>Muricoccus</taxon>
    </lineage>
</organism>
<dbReference type="Gene3D" id="3.30.420.380">
    <property type="match status" value="1"/>
</dbReference>
<proteinExistence type="predicted"/>
<dbReference type="SUPFAM" id="SSF53067">
    <property type="entry name" value="Actin-like ATPase domain"/>
    <property type="match status" value="1"/>
</dbReference>
<dbReference type="Pfam" id="PF05137">
    <property type="entry name" value="PilN"/>
    <property type="match status" value="1"/>
</dbReference>
<dbReference type="InterPro" id="IPR043129">
    <property type="entry name" value="ATPase_NBD"/>
</dbReference>